<dbReference type="PANTHER" id="PTHR22100:SF13">
    <property type="entry name" value="WINGS APART-LIKE PROTEIN HOMOLOG"/>
    <property type="match status" value="1"/>
</dbReference>
<dbReference type="EMBL" id="SRRH01000644">
    <property type="protein sequence ID" value="KAG6286302.1"/>
    <property type="molecule type" value="Genomic_DNA"/>
</dbReference>
<organism evidence="4 5">
    <name type="scientific">Claviceps aff. purpurea</name>
    <dbReference type="NCBI Taxonomy" id="1967640"/>
    <lineage>
        <taxon>Eukaryota</taxon>
        <taxon>Fungi</taxon>
        <taxon>Dikarya</taxon>
        <taxon>Ascomycota</taxon>
        <taxon>Pezizomycotina</taxon>
        <taxon>Sordariomycetes</taxon>
        <taxon>Hypocreomycetidae</taxon>
        <taxon>Hypocreales</taxon>
        <taxon>Clavicipitaceae</taxon>
        <taxon>Claviceps</taxon>
    </lineage>
</organism>
<evidence type="ECO:0000313" key="4">
    <source>
        <dbReference type="EMBL" id="KAG6286302.1"/>
    </source>
</evidence>
<name>A0A9P7QC88_9HYPO</name>
<reference evidence="4 5" key="1">
    <citation type="journal article" date="2020" name="bioRxiv">
        <title>Whole genome comparisons of ergot fungi reveals the divergence and evolution of species within the genus Claviceps are the result of varying mechanisms driving genome evolution and host range expansion.</title>
        <authorList>
            <person name="Wyka S.A."/>
            <person name="Mondo S.J."/>
            <person name="Liu M."/>
            <person name="Dettman J."/>
            <person name="Nalam V."/>
            <person name="Broders K.D."/>
        </authorList>
    </citation>
    <scope>NUCLEOTIDE SEQUENCE [LARGE SCALE GENOMIC DNA]</scope>
    <source>
        <strain evidence="4 5">Clav52</strain>
    </source>
</reference>
<protein>
    <recommendedName>
        <fullName evidence="3">Wings apart-like protein C-terminal domain-containing protein</fullName>
    </recommendedName>
</protein>
<proteinExistence type="inferred from homology"/>
<keyword evidence="5" id="KW-1185">Reference proteome</keyword>
<accession>A0A9P7QC88</accession>
<feature type="region of interest" description="Disordered" evidence="2">
    <location>
        <begin position="181"/>
        <end position="201"/>
    </location>
</feature>
<comment type="caution">
    <text evidence="4">The sequence shown here is derived from an EMBL/GenBank/DDBJ whole genome shotgun (WGS) entry which is preliminary data.</text>
</comment>
<sequence>MAASHKTTSQKKLATYGSGPSRKRTLVAKIDRNSEPSISSEFKVEQPPSIPESPKSSTSNPWSIPSGLCHVNSTTSEAAATSKPKSSGLSHSASPHIVTLRKRVHSVAFAQDHHKGQAQCRTSEAQPGARSKSLISRFPNSSRCGSENAQRTATPSRRPRLIDALAAQEAVPITDDANVPFETDSAQSISPERRSADELQSLSTHDVPARILDRRGITTTNRKVRVTYRESRTIARVSTSESFRSHTGNVENDLDSLIVGPRPLPPSPTNAFALDDLEREGCTQPAIKSVHELRRAGLNNRFADEMDDLLYRIGLPSSDVSTMRRNALCELVQKFQQKDFLRYFRDHASRDRIVRDVGKEMDPVCGFALITALICFLNSGPAPNLLRQLANDGVGKLLARLLPVDDDIAVMATQKKLNMSRITRSSLREIKTILQHLPIWHGYQPETISPRTAALQLMALLSRFADATLLDQILLESQRAIIDVATWASEQGSFDDVDYALTVFMLQTQSTAGVSPRLNSDGGHPTRISSLLSKAIRRWPSARTELESAILKLALNTTNTEDEATAFDDPQLSARLATCIGESFASVHATIRLGRLENERYDELLLMLGVMINIMEHCSSARRGVNENAMGKLMKLWQDNQQSVTEADSVNKSKLSVALGYLSVLLGYMCLAGQAREHIESCVGPNALRSLRNSIQQFAHLYKAVDSKAHAMDALVEELSRIE</sequence>
<dbReference type="Proteomes" id="UP000707071">
    <property type="component" value="Unassembled WGS sequence"/>
</dbReference>
<feature type="region of interest" description="Disordered" evidence="2">
    <location>
        <begin position="110"/>
        <end position="156"/>
    </location>
</feature>
<feature type="region of interest" description="Disordered" evidence="2">
    <location>
        <begin position="1"/>
        <end position="93"/>
    </location>
</feature>
<dbReference type="AlphaFoldDB" id="A0A9P7QC88"/>
<evidence type="ECO:0000313" key="5">
    <source>
        <dbReference type="Proteomes" id="UP000707071"/>
    </source>
</evidence>
<dbReference type="InterPro" id="IPR022771">
    <property type="entry name" value="WAPL_C"/>
</dbReference>
<feature type="compositionally biased region" description="Polar residues" evidence="2">
    <location>
        <begin position="71"/>
        <end position="93"/>
    </location>
</feature>
<feature type="compositionally biased region" description="Polar residues" evidence="2">
    <location>
        <begin position="54"/>
        <end position="63"/>
    </location>
</feature>
<dbReference type="Pfam" id="PF07814">
    <property type="entry name" value="WAPL"/>
    <property type="match status" value="1"/>
</dbReference>
<gene>
    <name evidence="4" type="ORF">E4U09_006806</name>
</gene>
<dbReference type="Gene3D" id="1.25.10.10">
    <property type="entry name" value="Leucine-rich Repeat Variant"/>
    <property type="match status" value="2"/>
</dbReference>
<feature type="compositionally biased region" description="Polar residues" evidence="2">
    <location>
        <begin position="138"/>
        <end position="155"/>
    </location>
</feature>
<feature type="domain" description="Wings apart-like protein C-terminal" evidence="3">
    <location>
        <begin position="287"/>
        <end position="620"/>
    </location>
</feature>
<comment type="similarity">
    <text evidence="1">Belongs to the WAPL family.</text>
</comment>
<evidence type="ECO:0000256" key="1">
    <source>
        <dbReference type="ARBA" id="ARBA00006854"/>
    </source>
</evidence>
<feature type="compositionally biased region" description="Polar residues" evidence="2">
    <location>
        <begin position="1"/>
        <end position="12"/>
    </location>
</feature>
<evidence type="ECO:0000259" key="3">
    <source>
        <dbReference type="Pfam" id="PF07814"/>
    </source>
</evidence>
<dbReference type="InterPro" id="IPR039874">
    <property type="entry name" value="WAPL"/>
</dbReference>
<dbReference type="PANTHER" id="PTHR22100">
    <property type="entry name" value="WINGS APART-LIKE PROTEIN HOMOLOG"/>
    <property type="match status" value="1"/>
</dbReference>
<evidence type="ECO:0000256" key="2">
    <source>
        <dbReference type="SAM" id="MobiDB-lite"/>
    </source>
</evidence>
<dbReference type="InterPro" id="IPR011989">
    <property type="entry name" value="ARM-like"/>
</dbReference>